<organism evidence="1 2">
    <name type="scientific">Aspergillus ellipticus CBS 707.79</name>
    <dbReference type="NCBI Taxonomy" id="1448320"/>
    <lineage>
        <taxon>Eukaryota</taxon>
        <taxon>Fungi</taxon>
        <taxon>Dikarya</taxon>
        <taxon>Ascomycota</taxon>
        <taxon>Pezizomycotina</taxon>
        <taxon>Eurotiomycetes</taxon>
        <taxon>Eurotiomycetidae</taxon>
        <taxon>Eurotiales</taxon>
        <taxon>Aspergillaceae</taxon>
        <taxon>Aspergillus</taxon>
        <taxon>Aspergillus subgen. Circumdati</taxon>
    </lineage>
</organism>
<dbReference type="EMBL" id="KZ825831">
    <property type="protein sequence ID" value="PYH96918.1"/>
    <property type="molecule type" value="Genomic_DNA"/>
</dbReference>
<gene>
    <name evidence="1" type="ORF">BO71DRAFT_427557</name>
</gene>
<dbReference type="Proteomes" id="UP000247810">
    <property type="component" value="Unassembled WGS sequence"/>
</dbReference>
<keyword evidence="2" id="KW-1185">Reference proteome</keyword>
<accession>A0A319E8B2</accession>
<proteinExistence type="predicted"/>
<name>A0A319E8B2_9EURO</name>
<reference evidence="1 2" key="1">
    <citation type="submission" date="2018-02" db="EMBL/GenBank/DDBJ databases">
        <title>The genomes of Aspergillus section Nigri reveals drivers in fungal speciation.</title>
        <authorList>
            <consortium name="DOE Joint Genome Institute"/>
            <person name="Vesth T.C."/>
            <person name="Nybo J."/>
            <person name="Theobald S."/>
            <person name="Brandl J."/>
            <person name="Frisvad J.C."/>
            <person name="Nielsen K.F."/>
            <person name="Lyhne E.K."/>
            <person name="Kogle M.E."/>
            <person name="Kuo A."/>
            <person name="Riley R."/>
            <person name="Clum A."/>
            <person name="Nolan M."/>
            <person name="Lipzen A."/>
            <person name="Salamov A."/>
            <person name="Henrissat B."/>
            <person name="Wiebenga A."/>
            <person name="De vries R.P."/>
            <person name="Grigoriev I.V."/>
            <person name="Mortensen U.H."/>
            <person name="Andersen M.R."/>
            <person name="Baker S.E."/>
        </authorList>
    </citation>
    <scope>NUCLEOTIDE SEQUENCE [LARGE SCALE GENOMIC DNA]</scope>
    <source>
        <strain evidence="1 2">CBS 707.79</strain>
    </source>
</reference>
<sequence>MSDSNVDAPSHEAGPSCIANTKYNLELQASVVTKSLRDLSERRHNRFVRDFGTDMEIYLGTKLEVVDWKRREPPAFVKHAFHLAKDGGARLNKSTTIFLLNTLVFHAAAVANKDKESAVDLEKAINFGEWYNHTVQGKKWDIVVHPEAKFELHCARSDVRYVGRADILVEYGKGARDPTDGVTRQVSCCINVTEWDFTLTLPQRWRLVRNMAVLQHSNKAELDHRFNDVFEYPEIWGLLSNGEQFNSPPKTNPSEWKKLELAISKKQASTPGTPPFVDKNRPYLTIELCGCSCGETCPFNSSSIQDAQLAGTV</sequence>
<dbReference type="AlphaFoldDB" id="A0A319E8B2"/>
<evidence type="ECO:0000313" key="1">
    <source>
        <dbReference type="EMBL" id="PYH96918.1"/>
    </source>
</evidence>
<evidence type="ECO:0000313" key="2">
    <source>
        <dbReference type="Proteomes" id="UP000247810"/>
    </source>
</evidence>
<dbReference type="VEuPathDB" id="FungiDB:BO71DRAFT_427557"/>
<protein>
    <submittedName>
        <fullName evidence="1">Uncharacterized protein</fullName>
    </submittedName>
</protein>